<evidence type="ECO:0008006" key="2">
    <source>
        <dbReference type="Google" id="ProtNLM"/>
    </source>
</evidence>
<accession>A0A068VT84</accession>
<dbReference type="RefSeq" id="WP_013161657.1">
    <property type="nucleotide sequence ID" value="NZ_CP010341.1"/>
</dbReference>
<dbReference type="PRINTS" id="PR01438">
    <property type="entry name" value="UNVRSLSTRESS"/>
</dbReference>
<protein>
    <recommendedName>
        <fullName evidence="2">Universal stress protein</fullName>
    </recommendedName>
</protein>
<dbReference type="SUPFAM" id="SSF52402">
    <property type="entry name" value="Adenine nucleotide alpha hydrolases-like"/>
    <property type="match status" value="1"/>
</dbReference>
<dbReference type="KEGG" id="pfre:RM25_1700"/>
<proteinExistence type="predicted"/>
<organism evidence="1">
    <name type="scientific">Propionibacterium freudenreichii subsp. freudenreichii</name>
    <dbReference type="NCBI Taxonomy" id="66712"/>
    <lineage>
        <taxon>Bacteria</taxon>
        <taxon>Bacillati</taxon>
        <taxon>Actinomycetota</taxon>
        <taxon>Actinomycetes</taxon>
        <taxon>Propionibacteriales</taxon>
        <taxon>Propionibacteriaceae</taxon>
        <taxon>Propionibacterium</taxon>
    </lineage>
</organism>
<sequence>MDFTDHVVVGVDGSSTSIAAAVWARDIARAGHWPLGIVYTQGMAPDVREMLGEGGTLMCVESTLAPALVQASRTAAMVVMASRGQGSTVLPIVDAAAEAVLQEAAGPVVVLPYTTWNTLDRPLVLGLDAERPSPASIRFAVSVAGRTGARLKVIVDDKGQGPDRARLQTVQVLTRVLGSDLPETFDVEVSAHELTDALLAKASEASLTVVGSQHARRSTERERSENRLLLRLSTSPVAVVANTVEAGQADGSATR</sequence>
<dbReference type="InterPro" id="IPR014729">
    <property type="entry name" value="Rossmann-like_a/b/a_fold"/>
</dbReference>
<dbReference type="EMBL" id="LM676415">
    <property type="protein sequence ID" value="CEP26586.1"/>
    <property type="molecule type" value="Genomic_DNA"/>
</dbReference>
<name>A0A068VT84_PROFF</name>
<dbReference type="AlphaFoldDB" id="A0A068VT84"/>
<evidence type="ECO:0000313" key="1">
    <source>
        <dbReference type="EMBL" id="CEP26586.1"/>
    </source>
</evidence>
<dbReference type="InterPro" id="IPR006015">
    <property type="entry name" value="Universal_stress_UspA"/>
</dbReference>
<gene>
    <name evidence="1" type="ORF">PFCIRM138_08360</name>
</gene>
<reference evidence="1" key="1">
    <citation type="submission" date="2014-08" db="EMBL/GenBank/DDBJ databases">
        <authorList>
            <person name="Falentin Helene"/>
        </authorList>
    </citation>
    <scope>NUCLEOTIDE SEQUENCE</scope>
</reference>
<dbReference type="PATRIC" id="fig|66712.6.peg.1733"/>
<dbReference type="Gene3D" id="3.40.50.620">
    <property type="entry name" value="HUPs"/>
    <property type="match status" value="3"/>
</dbReference>